<evidence type="ECO:0000256" key="7">
    <source>
        <dbReference type="ARBA" id="ARBA00023295"/>
    </source>
</evidence>
<dbReference type="FunFam" id="1.20.1700.10:FF:000003">
    <property type="entry name" value="Pantothenate kinase 4"/>
    <property type="match status" value="1"/>
</dbReference>
<dbReference type="PROSITE" id="PS00502">
    <property type="entry name" value="POLYGALACTURONASE"/>
    <property type="match status" value="1"/>
</dbReference>
<accession>A0AAP0LKF8</accession>
<keyword evidence="8" id="KW-0961">Cell wall biogenesis/degradation</keyword>
<protein>
    <recommendedName>
        <fullName evidence="11">Damage-control phosphatase ARMT1-like metal-binding domain-containing protein</fullName>
    </recommendedName>
</protein>
<evidence type="ECO:0000313" key="13">
    <source>
        <dbReference type="Proteomes" id="UP001428341"/>
    </source>
</evidence>
<dbReference type="FunFam" id="2.160.20.10:FF:000004">
    <property type="entry name" value="Pectin lyase-like superfamily protein"/>
    <property type="match status" value="1"/>
</dbReference>
<dbReference type="EMBL" id="JBCGBO010000025">
    <property type="protein sequence ID" value="KAK9176353.1"/>
    <property type="molecule type" value="Genomic_DNA"/>
</dbReference>
<proteinExistence type="inferred from homology"/>
<dbReference type="GO" id="GO:0004650">
    <property type="term" value="F:polygalacturonase activity"/>
    <property type="evidence" value="ECO:0007669"/>
    <property type="project" value="InterPro"/>
</dbReference>
<evidence type="ECO:0000256" key="10">
    <source>
        <dbReference type="RuleBase" id="RU361169"/>
    </source>
</evidence>
<dbReference type="FunFam" id="3.40.50.10880:FF:000004">
    <property type="entry name" value="Pantothenate kinase"/>
    <property type="match status" value="1"/>
</dbReference>
<evidence type="ECO:0000256" key="8">
    <source>
        <dbReference type="ARBA" id="ARBA00023316"/>
    </source>
</evidence>
<keyword evidence="7 10" id="KW-0326">Glycosidase</keyword>
<comment type="cofactor">
    <cofactor evidence="1">
        <name>Ni(2+)</name>
        <dbReference type="ChEBI" id="CHEBI:49786"/>
    </cofactor>
</comment>
<feature type="domain" description="Damage-control phosphatase ARMT1-like metal-binding" evidence="11">
    <location>
        <begin position="704"/>
        <end position="1011"/>
    </location>
</feature>
<evidence type="ECO:0000256" key="9">
    <source>
        <dbReference type="PROSITE-ProRule" id="PRU10052"/>
    </source>
</evidence>
<evidence type="ECO:0000313" key="12">
    <source>
        <dbReference type="EMBL" id="KAK9176353.1"/>
    </source>
</evidence>
<dbReference type="InterPro" id="IPR011050">
    <property type="entry name" value="Pectin_lyase_fold/virulence"/>
</dbReference>
<evidence type="ECO:0000256" key="2">
    <source>
        <dbReference type="ARBA" id="ARBA00004191"/>
    </source>
</evidence>
<dbReference type="Gene3D" id="2.160.20.10">
    <property type="entry name" value="Single-stranded right-handed beta-helix, Pectin lyase-like"/>
    <property type="match status" value="1"/>
</dbReference>
<dbReference type="GO" id="GO:0071555">
    <property type="term" value="P:cell wall organization"/>
    <property type="evidence" value="ECO:0007669"/>
    <property type="project" value="UniProtKB-KW"/>
</dbReference>
<dbReference type="PANTHER" id="PTHR31375">
    <property type="match status" value="1"/>
</dbReference>
<dbReference type="SUPFAM" id="SSF51126">
    <property type="entry name" value="Pectin lyase-like"/>
    <property type="match status" value="1"/>
</dbReference>
<comment type="similarity">
    <text evidence="3 10">Belongs to the glycosyl hydrolase 28 family.</text>
</comment>
<feature type="active site" evidence="9">
    <location>
        <position position="442"/>
    </location>
</feature>
<evidence type="ECO:0000259" key="11">
    <source>
        <dbReference type="Pfam" id="PF01937"/>
    </source>
</evidence>
<dbReference type="InterPro" id="IPR035073">
    <property type="entry name" value="At2g17340_3_helix_bundle"/>
</dbReference>
<evidence type="ECO:0000256" key="4">
    <source>
        <dbReference type="ARBA" id="ARBA00022512"/>
    </source>
</evidence>
<name>A0AAP0LKF8_9ROSI</name>
<dbReference type="GO" id="GO:0005975">
    <property type="term" value="P:carbohydrate metabolic process"/>
    <property type="evidence" value="ECO:0007669"/>
    <property type="project" value="InterPro"/>
</dbReference>
<dbReference type="Gene3D" id="1.20.1700.10">
    <property type="entry name" value="AF1104-like"/>
    <property type="match status" value="1"/>
</dbReference>
<keyword evidence="4" id="KW-0134">Cell wall</keyword>
<evidence type="ECO:0000256" key="6">
    <source>
        <dbReference type="ARBA" id="ARBA00022801"/>
    </source>
</evidence>
<keyword evidence="13" id="KW-1185">Reference proteome</keyword>
<organism evidence="12 13">
    <name type="scientific">Citrus x changshan-huyou</name>
    <dbReference type="NCBI Taxonomy" id="2935761"/>
    <lineage>
        <taxon>Eukaryota</taxon>
        <taxon>Viridiplantae</taxon>
        <taxon>Streptophyta</taxon>
        <taxon>Embryophyta</taxon>
        <taxon>Tracheophyta</taxon>
        <taxon>Spermatophyta</taxon>
        <taxon>Magnoliopsida</taxon>
        <taxon>eudicotyledons</taxon>
        <taxon>Gunneridae</taxon>
        <taxon>Pentapetalae</taxon>
        <taxon>rosids</taxon>
        <taxon>malvids</taxon>
        <taxon>Sapindales</taxon>
        <taxon>Rutaceae</taxon>
        <taxon>Aurantioideae</taxon>
        <taxon>Citrus</taxon>
    </lineage>
</organism>
<evidence type="ECO:0000256" key="1">
    <source>
        <dbReference type="ARBA" id="ARBA00001967"/>
    </source>
</evidence>
<comment type="caution">
    <text evidence="12">The sequence shown here is derived from an EMBL/GenBank/DDBJ whole genome shotgun (WGS) entry which is preliminary data.</text>
</comment>
<dbReference type="Proteomes" id="UP001428341">
    <property type="component" value="Unassembled WGS sequence"/>
</dbReference>
<dbReference type="InterPro" id="IPR002791">
    <property type="entry name" value="ARMT1-like_metal-bd"/>
</dbReference>
<dbReference type="SUPFAM" id="SSF111321">
    <property type="entry name" value="AF1104-like"/>
    <property type="match status" value="1"/>
</dbReference>
<evidence type="ECO:0000256" key="5">
    <source>
        <dbReference type="ARBA" id="ARBA00022525"/>
    </source>
</evidence>
<dbReference type="AlphaFoldDB" id="A0AAP0LKF8"/>
<dbReference type="InterPro" id="IPR000743">
    <property type="entry name" value="Glyco_hydro_28"/>
</dbReference>
<sequence length="1019" mass="113073">MSLRIKTVVDKFVQELKEALDADIQDRIMKEREMQSYIEEREREVAEREAAWKAELSRREKNRAKSTSKSKHEHVCLRIPPSSAGVASGHCQWRCQAFTFPNLVLAFVYSGAEIARQEARLKMEKENLEKEKSVLMGTASNQDNQDGALEITEQVNGYHLQWEQPRRAKPSCSFLHIGISRYPRCCLFDPEHQFKNISDAFAGGSRTMIAQVKNIHYKETSSLLVNVKDFGARADGRTDDSKAFEAAWKEACETTGAVTLLVPHGTYLIGPIKFAGPCKNVSNITVQMKGYLIASTNLSEYRFGAGWVEFGGVEGLTLTGGGTFDGRGAKAWPYNGCPTHFNCKLLPTNVKFVAMKKTIVRRITSVNSKSFHIALVECKNFRGSKIKISAPANSPNTDGIHIERSSSVHVSRSHIGTGDDCISVGQGNSEVTIASITCGPGHGISVGSLGRYPNEGDVRGLVVRDSTMTGTMNGVRIKTWANSPGSSAATNMTFENIIMNNVSNPIIIDQAYCPFTSCPTKPPSRVKLSDIYFKNIRGTSSSAVAVALECSKGIPCQNIYLENVHLDLSSGEKQPTSSCKNVEAKYIGTQNFHASDLSIRRARPPRQRNPFSADQLERIAVALPFSPFFYTYNKSAASHFVSSFFISFIPQEMESESELVPFPLLPTPIETNYRACTIPYRFPTDNPKKPTRTEIAWLDLFLNSIPSFKKRAESDPTVPDAHVRAEKFAQRYSEILEDMKKDPETHGGPPDCILLCRLREQVLRELGFRDIFKKVKDEENAKAISLFGDVVRLNDVIEDEGKRVESLIRGIFAGNIFDLGSAQLAEVFSKDGMSFLASCQNLVPRPWVIDDLETFKVKWSKKAWKKAVIFVDNSGADIILGILPFARELLRRGTQVILAANDLPSINDVTYPELIEIMSKLKDEKGQLMGVDTSKLLIANSGNDLPVIDLTAVSQELAYLASDADLVILEGMGRGIETNLYAQFKCDSLKIGMVKHPEVAQFLGGRLYDCVFKYNEVSS</sequence>
<dbReference type="Gene3D" id="3.40.50.10880">
    <property type="entry name" value="Uncharacterised protein PF01937, DUF89, domain 3"/>
    <property type="match status" value="1"/>
</dbReference>
<reference evidence="12 13" key="1">
    <citation type="submission" date="2024-05" db="EMBL/GenBank/DDBJ databases">
        <title>Haplotype-resolved chromosome-level genome assembly of Huyou (Citrus changshanensis).</title>
        <authorList>
            <person name="Miao C."/>
            <person name="Chen W."/>
            <person name="Wu Y."/>
            <person name="Wang L."/>
            <person name="Zhao S."/>
            <person name="Grierson D."/>
            <person name="Xu C."/>
            <person name="Chen K."/>
        </authorList>
    </citation>
    <scope>NUCLEOTIDE SEQUENCE [LARGE SCALE GENOMIC DNA]</scope>
    <source>
        <strain evidence="12">01-14</strain>
        <tissue evidence="12">Leaf</tissue>
    </source>
</reference>
<gene>
    <name evidence="12" type="ORF">WN944_028370</name>
</gene>
<evidence type="ECO:0000256" key="3">
    <source>
        <dbReference type="ARBA" id="ARBA00008834"/>
    </source>
</evidence>
<keyword evidence="5" id="KW-0964">Secreted</keyword>
<keyword evidence="6 10" id="KW-0378">Hydrolase</keyword>
<dbReference type="Pfam" id="PF00295">
    <property type="entry name" value="Glyco_hydro_28"/>
    <property type="match status" value="1"/>
</dbReference>
<comment type="subcellular location">
    <subcellularLocation>
        <location evidence="2">Secreted</location>
        <location evidence="2">Cell wall</location>
    </subcellularLocation>
</comment>
<dbReference type="InterPro" id="IPR036075">
    <property type="entry name" value="ARMT-1-like_metal-bd_sf"/>
</dbReference>
<dbReference type="InterPro" id="IPR012334">
    <property type="entry name" value="Pectin_lyas_fold"/>
</dbReference>
<dbReference type="Pfam" id="PF01937">
    <property type="entry name" value="ARMT1-like_dom"/>
    <property type="match status" value="1"/>
</dbReference>